<comment type="caution">
    <text evidence="2">The sequence shown here is derived from an EMBL/GenBank/DDBJ whole genome shotgun (WGS) entry which is preliminary data.</text>
</comment>
<feature type="compositionally biased region" description="Pro residues" evidence="1">
    <location>
        <begin position="127"/>
        <end position="143"/>
    </location>
</feature>
<evidence type="ECO:0000313" key="2">
    <source>
        <dbReference type="EMBL" id="MEE6262190.1"/>
    </source>
</evidence>
<evidence type="ECO:0000313" key="3">
    <source>
        <dbReference type="Proteomes" id="UP001332243"/>
    </source>
</evidence>
<accession>A0ABU7S0I9</accession>
<evidence type="ECO:0008006" key="4">
    <source>
        <dbReference type="Google" id="ProtNLM"/>
    </source>
</evidence>
<organism evidence="2 3">
    <name type="scientific">Plantactinospora sonchi</name>
    <dbReference type="NCBI Taxonomy" id="1544735"/>
    <lineage>
        <taxon>Bacteria</taxon>
        <taxon>Bacillati</taxon>
        <taxon>Actinomycetota</taxon>
        <taxon>Actinomycetes</taxon>
        <taxon>Micromonosporales</taxon>
        <taxon>Micromonosporaceae</taxon>
        <taxon>Plantactinospora</taxon>
    </lineage>
</organism>
<proteinExistence type="predicted"/>
<protein>
    <recommendedName>
        <fullName evidence="4">Pilus assembly protein TadE</fullName>
    </recommendedName>
</protein>
<dbReference type="Proteomes" id="UP001332243">
    <property type="component" value="Unassembled WGS sequence"/>
</dbReference>
<sequence>MVVFAILLLLVGAAGHTVLTMTTAPTIEERAHAEAVRRAALIGRTLVNGNAVDATALGQDVARNDRVDVMRVDGTDRRHSPGVRLLFRVHVEMSRPGMAGLTRTELAVCFRQTLDEERGDFSQLEVPCPPTASPTPPSSPVPR</sequence>
<dbReference type="EMBL" id="JAZGQK010000026">
    <property type="protein sequence ID" value="MEE6262190.1"/>
    <property type="molecule type" value="Genomic_DNA"/>
</dbReference>
<keyword evidence="3" id="KW-1185">Reference proteome</keyword>
<gene>
    <name evidence="2" type="ORF">V1633_27255</name>
</gene>
<reference evidence="2 3" key="1">
    <citation type="submission" date="2024-01" db="EMBL/GenBank/DDBJ databases">
        <title>Genome insights into Plantactinospora sonchi sp. nov.</title>
        <authorList>
            <person name="Wang L."/>
        </authorList>
    </citation>
    <scope>NUCLEOTIDE SEQUENCE [LARGE SCALE GENOMIC DNA]</scope>
    <source>
        <strain evidence="2 3">NEAU-QY2</strain>
    </source>
</reference>
<feature type="region of interest" description="Disordered" evidence="1">
    <location>
        <begin position="121"/>
        <end position="143"/>
    </location>
</feature>
<evidence type="ECO:0000256" key="1">
    <source>
        <dbReference type="SAM" id="MobiDB-lite"/>
    </source>
</evidence>
<dbReference type="RefSeq" id="WP_331217125.1">
    <property type="nucleotide sequence ID" value="NZ_JAZGQK010000026.1"/>
</dbReference>
<name>A0ABU7S0I9_9ACTN</name>